<reference evidence="9 10" key="1">
    <citation type="submission" date="2025-04" db="UniProtKB">
        <authorList>
            <consortium name="RefSeq"/>
        </authorList>
    </citation>
    <scope>IDENTIFICATION</scope>
</reference>
<evidence type="ECO:0000313" key="9">
    <source>
        <dbReference type="RefSeq" id="XP_022101764.1"/>
    </source>
</evidence>
<feature type="compositionally biased region" description="Pro residues" evidence="6">
    <location>
        <begin position="242"/>
        <end position="261"/>
    </location>
</feature>
<dbReference type="Gene3D" id="2.30.29.30">
    <property type="entry name" value="Pleckstrin-homology domain (PH domain)/Phosphotyrosine-binding domain (PTB)"/>
    <property type="match status" value="1"/>
</dbReference>
<dbReference type="GO" id="GO:0005737">
    <property type="term" value="C:cytoplasm"/>
    <property type="evidence" value="ECO:0007669"/>
    <property type="project" value="UniProtKB-SubCell"/>
</dbReference>
<dbReference type="SUPFAM" id="SSF50729">
    <property type="entry name" value="PH domain-like"/>
    <property type="match status" value="1"/>
</dbReference>
<accession>A0A8B7ZAC0</accession>
<feature type="domain" description="PID" evidence="7">
    <location>
        <begin position="21"/>
        <end position="149"/>
    </location>
</feature>
<keyword evidence="4" id="KW-0597">Phosphoprotein</keyword>
<keyword evidence="3" id="KW-0963">Cytoplasm</keyword>
<dbReference type="CDD" id="cd01215">
    <property type="entry name" value="PTB_Dab"/>
    <property type="match status" value="1"/>
</dbReference>
<evidence type="ECO:0000256" key="4">
    <source>
        <dbReference type="ARBA" id="ARBA00022553"/>
    </source>
</evidence>
<feature type="compositionally biased region" description="Basic and acidic residues" evidence="6">
    <location>
        <begin position="313"/>
        <end position="324"/>
    </location>
</feature>
<feature type="compositionally biased region" description="Low complexity" evidence="6">
    <location>
        <begin position="715"/>
        <end position="738"/>
    </location>
</feature>
<name>A0A8B7ZAC0_ACAPL</name>
<evidence type="ECO:0000256" key="2">
    <source>
        <dbReference type="ARBA" id="ARBA00022473"/>
    </source>
</evidence>
<dbReference type="InterPro" id="IPR048561">
    <property type="entry name" value="Dab_PTB"/>
</dbReference>
<feature type="compositionally biased region" description="Low complexity" evidence="6">
    <location>
        <begin position="500"/>
        <end position="514"/>
    </location>
</feature>
<feature type="region of interest" description="Disordered" evidence="6">
    <location>
        <begin position="850"/>
        <end position="920"/>
    </location>
</feature>
<proteinExistence type="predicted"/>
<dbReference type="Pfam" id="PF00640">
    <property type="entry name" value="PID"/>
    <property type="match status" value="1"/>
</dbReference>
<feature type="compositionally biased region" description="Polar residues" evidence="6">
    <location>
        <begin position="682"/>
        <end position="703"/>
    </location>
</feature>
<keyword evidence="2" id="KW-0217">Developmental protein</keyword>
<comment type="subcellular location">
    <subcellularLocation>
        <location evidence="1">Cytoplasm</location>
    </subcellularLocation>
</comment>
<dbReference type="AlphaFoldDB" id="A0A8B7ZAC0"/>
<evidence type="ECO:0000256" key="6">
    <source>
        <dbReference type="SAM" id="MobiDB-lite"/>
    </source>
</evidence>
<evidence type="ECO:0000256" key="1">
    <source>
        <dbReference type="ARBA" id="ARBA00004496"/>
    </source>
</evidence>
<feature type="compositionally biased region" description="Low complexity" evidence="6">
    <location>
        <begin position="610"/>
        <end position="622"/>
    </location>
</feature>
<feature type="compositionally biased region" description="Low complexity" evidence="6">
    <location>
        <begin position="629"/>
        <end position="642"/>
    </location>
</feature>
<evidence type="ECO:0000256" key="5">
    <source>
        <dbReference type="ARBA" id="ARBA00022782"/>
    </source>
</evidence>
<sequence>MSANKKREDREQRFKHFGENFRAKLIGIDPVEDARGDNMCLASMAKLKALVKASGEHKQQIIINVSLEGIKIIDLKTLTNLHTHEVIKISFISRDPSDKRAFGYVYGEAGNHKFFAIKTQNQADELVLALKDLFEIVLANKQKEVAEQKKRMEETTVYLQPSYDNPLGSPTSKAPAENVYSESPVAKPAEPAQDNLVSLESQVSNLQMGITAMEQLDLNAAEPDPFSPNAATPVTPTNDPFAPAPSGPPQQPPPPLRPPQAAPRAAPRLAPPVAAVVETPAAAPAPVAAPAATEPSGDLFGEAPAPVVTEQSKPSDDLFKEFKDTFSAPPQPAAASTNPFGGGGMGGGFGMTQPAMGGFQQQPAFGQMPMGMGQQPIGMGQQPMGMGQQPMGMGQQPMGMGMGMAPMGMQQQQQPQQDLFGGTTQSSSNSFDAFTLQPQQVHPKPVEKNGGPAKKPDPFGDIAVLGSAPTDAKDPKKKDPFAGFKMAKPGEVKVPEFSQSGNTAASNGAASGNAPSLSLDLAKSHDISEEFSLPSPQGPPPPLPTNILSQGVGISLNLDDVGDIPPPPPRRSRSSVPSEGSPLPVPLRTNLQSPVSPSSSTDSHESESALRTTLDTTNTSLTIPSLTRNPSSSPSNLASLANDGTNVHGSGDGLANAASDLNSTHSNSMGNLSSLGHGLSSPTEQGKLQASQPSPISLPDSNSLTISLPTDFMLSSRQSPLSSHQSSSLSVPSQTTSSKPTDSTRLSPLSASIGSQDVLSSSAPVSDSFFNHRYAHASMTSSASNPLLSKITVPILPVTDDPFADDPFLRGSPTVKKVFVLPQKFDPHAIVTSVPACTGGAFTSASFSSTSFSSPSQQTNATTTNSVNDSNGSNGVSGVWADPFSIGGSGGQSAPKAAGGQPLFDDSPFGAFDFSNPDKN</sequence>
<dbReference type="PANTHER" id="PTHR47695:SF3">
    <property type="entry name" value="PID DOMAIN-CONTAINING PROTEIN"/>
    <property type="match status" value="1"/>
</dbReference>
<dbReference type="GeneID" id="110985217"/>
<protein>
    <submittedName>
        <fullName evidence="9 10">Disabled homolog 1-like</fullName>
    </submittedName>
</protein>
<evidence type="ECO:0000313" key="8">
    <source>
        <dbReference type="Proteomes" id="UP000694845"/>
    </source>
</evidence>
<dbReference type="InterPro" id="IPR006020">
    <property type="entry name" value="PTB/PI_dom"/>
</dbReference>
<evidence type="ECO:0000313" key="10">
    <source>
        <dbReference type="RefSeq" id="XP_022101765.1"/>
    </source>
</evidence>
<feature type="compositionally biased region" description="Low complexity" evidence="6">
    <location>
        <begin position="665"/>
        <end position="681"/>
    </location>
</feature>
<feature type="compositionally biased region" description="Low complexity" evidence="6">
    <location>
        <begin position="862"/>
        <end position="879"/>
    </location>
</feature>
<organism evidence="8 10">
    <name type="scientific">Acanthaster planci</name>
    <name type="common">Crown-of-thorns starfish</name>
    <dbReference type="NCBI Taxonomy" id="133434"/>
    <lineage>
        <taxon>Eukaryota</taxon>
        <taxon>Metazoa</taxon>
        <taxon>Echinodermata</taxon>
        <taxon>Eleutherozoa</taxon>
        <taxon>Asterozoa</taxon>
        <taxon>Asteroidea</taxon>
        <taxon>Valvatacea</taxon>
        <taxon>Valvatida</taxon>
        <taxon>Acanthasteridae</taxon>
        <taxon>Acanthaster</taxon>
    </lineage>
</organism>
<keyword evidence="8" id="KW-1185">Reference proteome</keyword>
<feature type="compositionally biased region" description="Polar residues" evidence="6">
    <location>
        <begin position="229"/>
        <end position="238"/>
    </location>
</feature>
<dbReference type="KEGG" id="aplc:110985217"/>
<feature type="region of interest" description="Disordered" evidence="6">
    <location>
        <begin position="287"/>
        <end position="347"/>
    </location>
</feature>
<feature type="region of interest" description="Disordered" evidence="6">
    <location>
        <begin position="715"/>
        <end position="750"/>
    </location>
</feature>
<feature type="compositionally biased region" description="Polar residues" evidence="6">
    <location>
        <begin position="739"/>
        <end position="750"/>
    </location>
</feature>
<feature type="region of interest" description="Disordered" evidence="6">
    <location>
        <begin position="220"/>
        <end position="269"/>
    </location>
</feature>
<dbReference type="PROSITE" id="PS01179">
    <property type="entry name" value="PID"/>
    <property type="match status" value="1"/>
</dbReference>
<dbReference type="GO" id="GO:0030154">
    <property type="term" value="P:cell differentiation"/>
    <property type="evidence" value="ECO:0007669"/>
    <property type="project" value="UniProtKB-KW"/>
</dbReference>
<dbReference type="InterPro" id="IPR011993">
    <property type="entry name" value="PH-like_dom_sf"/>
</dbReference>
<dbReference type="RefSeq" id="XP_022101765.1">
    <property type="nucleotide sequence ID" value="XM_022246073.1"/>
</dbReference>
<feature type="compositionally biased region" description="Polar residues" evidence="6">
    <location>
        <begin position="157"/>
        <end position="172"/>
    </location>
</feature>
<gene>
    <name evidence="9 10" type="primary">LOC110985217</name>
</gene>
<dbReference type="Proteomes" id="UP000694845">
    <property type="component" value="Unplaced"/>
</dbReference>
<feature type="compositionally biased region" description="Basic and acidic residues" evidence="6">
    <location>
        <begin position="471"/>
        <end position="480"/>
    </location>
</feature>
<dbReference type="RefSeq" id="XP_022101764.1">
    <property type="nucleotide sequence ID" value="XM_022246072.1"/>
</dbReference>
<evidence type="ECO:0000259" key="7">
    <source>
        <dbReference type="PROSITE" id="PS01179"/>
    </source>
</evidence>
<feature type="region of interest" description="Disordered" evidence="6">
    <location>
        <begin position="466"/>
        <end position="703"/>
    </location>
</feature>
<keyword evidence="5" id="KW-0221">Differentiation</keyword>
<dbReference type="PANTHER" id="PTHR47695">
    <property type="entry name" value="PID DOMAIN-CONTAINING PROTEIN"/>
    <property type="match status" value="1"/>
</dbReference>
<feature type="region of interest" description="Disordered" evidence="6">
    <location>
        <begin position="149"/>
        <end position="193"/>
    </location>
</feature>
<dbReference type="SMART" id="SM00462">
    <property type="entry name" value="PTB"/>
    <property type="match status" value="1"/>
</dbReference>
<dbReference type="OrthoDB" id="10069833at2759"/>
<evidence type="ECO:0000256" key="3">
    <source>
        <dbReference type="ARBA" id="ARBA00022490"/>
    </source>
</evidence>
<dbReference type="OMA" id="THICPAL"/>